<dbReference type="RefSeq" id="WP_344057561.1">
    <property type="nucleotide sequence ID" value="NZ_BAAAOH010000001.1"/>
</dbReference>
<dbReference type="SUPFAM" id="SSF69118">
    <property type="entry name" value="AhpD-like"/>
    <property type="match status" value="1"/>
</dbReference>
<dbReference type="PANTHER" id="PTHR34846">
    <property type="entry name" value="4-CARBOXYMUCONOLACTONE DECARBOXYLASE FAMILY PROTEIN (AFU_ORTHOLOGUE AFUA_6G11590)"/>
    <property type="match status" value="1"/>
</dbReference>
<keyword evidence="2" id="KW-1185">Reference proteome</keyword>
<proteinExistence type="predicted"/>
<name>A0ABP5D386_9MICO</name>
<accession>A0ABP5D386</accession>
<sequence length="184" mass="19943">MTSRIRPLTPGELAPDQRALYDTIVGGPRAQGPQHFALTSTDGSLRGPFDVMLRSPAVGTAQQELGAAIRYRTGFTDRMRELAILLVATRWSSAFERESHEAIARAIGFGDLELAALRVSDVSDFAGDERVVGRAVIALLDGDLSDELWSETSVTIGVDGVFELTALVGYYSTLALQLRVFRAD</sequence>
<dbReference type="InterPro" id="IPR029032">
    <property type="entry name" value="AhpD-like"/>
</dbReference>
<organism evidence="1 2">
    <name type="scientific">Microbacterium pumilum</name>
    <dbReference type="NCBI Taxonomy" id="344165"/>
    <lineage>
        <taxon>Bacteria</taxon>
        <taxon>Bacillati</taxon>
        <taxon>Actinomycetota</taxon>
        <taxon>Actinomycetes</taxon>
        <taxon>Micrococcales</taxon>
        <taxon>Microbacteriaceae</taxon>
        <taxon>Microbacterium</taxon>
    </lineage>
</organism>
<comment type="caution">
    <text evidence="1">The sequence shown here is derived from an EMBL/GenBank/DDBJ whole genome shotgun (WGS) entry which is preliminary data.</text>
</comment>
<evidence type="ECO:0000313" key="1">
    <source>
        <dbReference type="EMBL" id="GAA1973089.1"/>
    </source>
</evidence>
<dbReference type="EMBL" id="BAAAOH010000001">
    <property type="protein sequence ID" value="GAA1973089.1"/>
    <property type="molecule type" value="Genomic_DNA"/>
</dbReference>
<evidence type="ECO:0000313" key="2">
    <source>
        <dbReference type="Proteomes" id="UP001500326"/>
    </source>
</evidence>
<protein>
    <recommendedName>
        <fullName evidence="3">Carboxymuconolactone decarboxylase family protein</fullName>
    </recommendedName>
</protein>
<gene>
    <name evidence="1" type="ORF">GCM10009777_01490</name>
</gene>
<dbReference type="Gene3D" id="1.20.1290.10">
    <property type="entry name" value="AhpD-like"/>
    <property type="match status" value="1"/>
</dbReference>
<dbReference type="Proteomes" id="UP001500326">
    <property type="component" value="Unassembled WGS sequence"/>
</dbReference>
<dbReference type="PANTHER" id="PTHR34846:SF5">
    <property type="entry name" value="CARBOXYMUCONOLACTONE DECARBOXYLASE-LIKE DOMAIN-CONTAINING PROTEIN"/>
    <property type="match status" value="1"/>
</dbReference>
<evidence type="ECO:0008006" key="3">
    <source>
        <dbReference type="Google" id="ProtNLM"/>
    </source>
</evidence>
<reference evidence="2" key="1">
    <citation type="journal article" date="2019" name="Int. J. Syst. Evol. Microbiol.">
        <title>The Global Catalogue of Microorganisms (GCM) 10K type strain sequencing project: providing services to taxonomists for standard genome sequencing and annotation.</title>
        <authorList>
            <consortium name="The Broad Institute Genomics Platform"/>
            <consortium name="The Broad Institute Genome Sequencing Center for Infectious Disease"/>
            <person name="Wu L."/>
            <person name="Ma J."/>
        </authorList>
    </citation>
    <scope>NUCLEOTIDE SEQUENCE [LARGE SCALE GENOMIC DNA]</scope>
    <source>
        <strain evidence="2">JCM 14902</strain>
    </source>
</reference>